<dbReference type="OrthoDB" id="2139957at2759"/>
<feature type="domain" description="AP2/ERF" evidence="11">
    <location>
        <begin position="414"/>
        <end position="469"/>
    </location>
</feature>
<dbReference type="InterPro" id="IPR016177">
    <property type="entry name" value="DNA-bd_dom_sf"/>
</dbReference>
<evidence type="ECO:0000313" key="12">
    <source>
        <dbReference type="EMBL" id="OMP04017.1"/>
    </source>
</evidence>
<dbReference type="Gene3D" id="2.40.330.10">
    <property type="entry name" value="DNA-binding pseudobarrel domain"/>
    <property type="match status" value="1"/>
</dbReference>
<dbReference type="EMBL" id="AWUE01014338">
    <property type="protein sequence ID" value="OMP04017.1"/>
    <property type="molecule type" value="Genomic_DNA"/>
</dbReference>
<dbReference type="STRING" id="93759.A0A1R3KAA6"/>
<dbReference type="FunFam" id="3.90.226.10:FF:000061">
    <property type="entry name" value="Methylglutaconyl-CoA hydratase, mitochondrial"/>
    <property type="match status" value="1"/>
</dbReference>
<dbReference type="InterPro" id="IPR015300">
    <property type="entry name" value="DNA-bd_pseudobarrel_sf"/>
</dbReference>
<comment type="similarity">
    <text evidence="3">Belongs to the AP2/ERF transcription factor family. RAV subfamily.</text>
</comment>
<reference evidence="13" key="1">
    <citation type="submission" date="2013-09" db="EMBL/GenBank/DDBJ databases">
        <title>Corchorus olitorius genome sequencing.</title>
        <authorList>
            <person name="Alam M."/>
            <person name="Haque M.S."/>
            <person name="Islam M.S."/>
            <person name="Emdad E.M."/>
            <person name="Islam M.M."/>
            <person name="Ahmed B."/>
            <person name="Halim A."/>
            <person name="Hossen Q.M.M."/>
            <person name="Hossain M.Z."/>
            <person name="Ahmed R."/>
            <person name="Khan M.M."/>
            <person name="Islam R."/>
            <person name="Rashid M.M."/>
            <person name="Khan S.A."/>
            <person name="Rahman M.S."/>
            <person name="Alam M."/>
            <person name="Yahiya A.S."/>
            <person name="Khan M.S."/>
            <person name="Azam M.S."/>
            <person name="Haque T."/>
            <person name="Lashkar M.Z.H."/>
            <person name="Akhand A.I."/>
            <person name="Morshed G."/>
            <person name="Roy S."/>
            <person name="Uddin K.S."/>
            <person name="Rabeya T."/>
            <person name="Hossain A.S."/>
            <person name="Chowdhury A."/>
            <person name="Snigdha A.R."/>
            <person name="Mortoza M.S."/>
            <person name="Matin S.A."/>
            <person name="Hoque S.M.E."/>
            <person name="Islam M.K."/>
            <person name="Roy D.K."/>
            <person name="Haider R."/>
            <person name="Moosa M.M."/>
            <person name="Elias S.M."/>
            <person name="Hasan A.M."/>
            <person name="Jahan S."/>
            <person name="Shafiuddin M."/>
            <person name="Mahmood N."/>
            <person name="Shommy N.S."/>
        </authorList>
    </citation>
    <scope>NUCLEOTIDE SEQUENCE [LARGE SCALE GENOMIC DNA]</scope>
    <source>
        <strain evidence="13">cv. O-4</strain>
    </source>
</reference>
<keyword evidence="7" id="KW-0456">Lyase</keyword>
<dbReference type="GO" id="GO:0003700">
    <property type="term" value="F:DNA-binding transcription factor activity"/>
    <property type="evidence" value="ECO:0007669"/>
    <property type="project" value="InterPro"/>
</dbReference>
<dbReference type="CDD" id="cd00018">
    <property type="entry name" value="AP2"/>
    <property type="match status" value="1"/>
</dbReference>
<dbReference type="InterPro" id="IPR001753">
    <property type="entry name" value="Enoyl-CoA_hydra/iso"/>
</dbReference>
<dbReference type="Gene3D" id="3.30.730.10">
    <property type="entry name" value="AP2/ERF domain"/>
    <property type="match status" value="1"/>
</dbReference>
<dbReference type="CDD" id="cd10017">
    <property type="entry name" value="B3_DNA"/>
    <property type="match status" value="1"/>
</dbReference>
<dbReference type="GO" id="GO:0006635">
    <property type="term" value="P:fatty acid beta-oxidation"/>
    <property type="evidence" value="ECO:0007669"/>
    <property type="project" value="TreeGrafter"/>
</dbReference>
<dbReference type="SMART" id="SM00380">
    <property type="entry name" value="AP2"/>
    <property type="match status" value="1"/>
</dbReference>
<evidence type="ECO:0000259" key="10">
    <source>
        <dbReference type="PROSITE" id="PS50863"/>
    </source>
</evidence>
<dbReference type="InterPro" id="IPR036955">
    <property type="entry name" value="AP2/ERF_dom_sf"/>
</dbReference>
<feature type="domain" description="TF-B3" evidence="10">
    <location>
        <begin position="523"/>
        <end position="637"/>
    </location>
</feature>
<dbReference type="CDD" id="cd06558">
    <property type="entry name" value="crotonase-like"/>
    <property type="match status" value="1"/>
</dbReference>
<evidence type="ECO:0000256" key="1">
    <source>
        <dbReference type="ARBA" id="ARBA00004123"/>
    </source>
</evidence>
<dbReference type="PANTHER" id="PTHR11941">
    <property type="entry name" value="ENOYL-COA HYDRATASE-RELATED"/>
    <property type="match status" value="1"/>
</dbReference>
<dbReference type="PROSITE" id="PS00166">
    <property type="entry name" value="ENOYL_COA_HYDRATASE"/>
    <property type="match status" value="1"/>
</dbReference>
<keyword evidence="6" id="KW-0804">Transcription</keyword>
<dbReference type="SMART" id="SM01019">
    <property type="entry name" value="B3"/>
    <property type="match status" value="1"/>
</dbReference>
<evidence type="ECO:0000256" key="7">
    <source>
        <dbReference type="ARBA" id="ARBA00023239"/>
    </source>
</evidence>
<evidence type="ECO:0000256" key="5">
    <source>
        <dbReference type="ARBA" id="ARBA00023125"/>
    </source>
</evidence>
<comment type="caution">
    <text evidence="12">The sequence shown here is derived from an EMBL/GenBank/DDBJ whole genome shotgun (WGS) entry which is preliminary data.</text>
</comment>
<keyword evidence="8" id="KW-0539">Nucleus</keyword>
<dbReference type="PROSITE" id="PS51032">
    <property type="entry name" value="AP2_ERF"/>
    <property type="match status" value="1"/>
</dbReference>
<dbReference type="GO" id="GO:0016836">
    <property type="term" value="F:hydro-lyase activity"/>
    <property type="evidence" value="ECO:0007669"/>
    <property type="project" value="UniProtKB-ARBA"/>
</dbReference>
<dbReference type="InterPro" id="IPR018376">
    <property type="entry name" value="Enoyl-CoA_hyd/isom_CS"/>
</dbReference>
<dbReference type="FunFam" id="1.10.12.10:FF:000001">
    <property type="entry name" value="Probable enoyl-CoA hydratase, mitochondrial"/>
    <property type="match status" value="1"/>
</dbReference>
<keyword evidence="4" id="KW-0805">Transcription regulation</keyword>
<dbReference type="SUPFAM" id="SSF52096">
    <property type="entry name" value="ClpP/crotonase"/>
    <property type="match status" value="1"/>
</dbReference>
<evidence type="ECO:0000256" key="6">
    <source>
        <dbReference type="ARBA" id="ARBA00023163"/>
    </source>
</evidence>
<evidence type="ECO:0000256" key="4">
    <source>
        <dbReference type="ARBA" id="ARBA00023015"/>
    </source>
</evidence>
<dbReference type="InterPro" id="IPR001471">
    <property type="entry name" value="AP2/ERF_dom"/>
</dbReference>
<dbReference type="PROSITE" id="PS50863">
    <property type="entry name" value="B3"/>
    <property type="match status" value="1"/>
</dbReference>
<sequence length="670" mass="74953">MAMLTGLTRSLGQRCAKRLKPSIFPHRFSSINSQLQTLRTLILEPSLSESVKLNRLSDSDSGIIEVNLHRPEAKNAISVDMARGLRHAFEDIDRDSSARVVMISSSVPKVFCAGADLKLTLSCQERKKMTASEVHSYVNFLRSTFTMIEELPIPTIAVIEGAALGGGLEMALACDLRICGENALLGLPETGLAIIPGGGGTQRLPRLVGIPIAKELIFTARRVSGKDALSMGLVNDCVPAGEALPKALEIAREINQKGPIAIRMAKRAINEGLERDLASALELEEECYERTLSTKDRLEGLAAFAEKRKPVLHQLNLENLRTDEVTLYSRTLLIINELTLSDNYGVYYHSEVTANANETLSYKPILWEREVKSNSRKSMVTKSSSLSKAISNPKNSPYGIRSRCSGGKVSYSSRYTGVIPLKNRKWGARISLNYRPYWLGTYQLEEDAALAYDRAALKLQRSESPINFPPHVYRNEEKSFQSWYSNEEILRMIKDKTYSFKFTNFLRRQTLVNARGIPYQVLFHKKLTQTDVTGNEGFNIPKEHALRYFPQLGNNSDGVQAGKGSIDLTFCDKVHRSWTFQYSYGSSTRTFLFTRGWRQFVAMNELKPGDIVIFYGASYVEAGQRRNSYMIDIYRHGAENYIADKIGAPVEASKGAEKKHEVKLFGVVIG</sequence>
<dbReference type="InterPro" id="IPR014748">
    <property type="entry name" value="Enoyl-CoA_hydra_C"/>
</dbReference>
<evidence type="ECO:0000256" key="8">
    <source>
        <dbReference type="ARBA" id="ARBA00023242"/>
    </source>
</evidence>
<dbReference type="GO" id="GO:0005634">
    <property type="term" value="C:nucleus"/>
    <property type="evidence" value="ECO:0007669"/>
    <property type="project" value="UniProtKB-SubCell"/>
</dbReference>
<evidence type="ECO:0000256" key="9">
    <source>
        <dbReference type="RuleBase" id="RU003707"/>
    </source>
</evidence>
<gene>
    <name evidence="12" type="ORF">COLO4_10023</name>
</gene>
<dbReference type="Gene3D" id="1.10.12.10">
    <property type="entry name" value="Lyase 2-enoyl-coa Hydratase, Chain A, domain 2"/>
    <property type="match status" value="1"/>
</dbReference>
<comment type="similarity">
    <text evidence="2 9">Belongs to the enoyl-CoA hydratase/isomerase family.</text>
</comment>
<accession>A0A1R3KAA6</accession>
<organism evidence="12 13">
    <name type="scientific">Corchorus olitorius</name>
    <dbReference type="NCBI Taxonomy" id="93759"/>
    <lineage>
        <taxon>Eukaryota</taxon>
        <taxon>Viridiplantae</taxon>
        <taxon>Streptophyta</taxon>
        <taxon>Embryophyta</taxon>
        <taxon>Tracheophyta</taxon>
        <taxon>Spermatophyta</taxon>
        <taxon>Magnoliopsida</taxon>
        <taxon>eudicotyledons</taxon>
        <taxon>Gunneridae</taxon>
        <taxon>Pentapetalae</taxon>
        <taxon>rosids</taxon>
        <taxon>malvids</taxon>
        <taxon>Malvales</taxon>
        <taxon>Malvaceae</taxon>
        <taxon>Grewioideae</taxon>
        <taxon>Apeibeae</taxon>
        <taxon>Corchorus</taxon>
    </lineage>
</organism>
<evidence type="ECO:0008006" key="14">
    <source>
        <dbReference type="Google" id="ProtNLM"/>
    </source>
</evidence>
<evidence type="ECO:0000313" key="13">
    <source>
        <dbReference type="Proteomes" id="UP000187203"/>
    </source>
</evidence>
<evidence type="ECO:0000259" key="11">
    <source>
        <dbReference type="PROSITE" id="PS51032"/>
    </source>
</evidence>
<keyword evidence="13" id="KW-1185">Reference proteome</keyword>
<dbReference type="InterPro" id="IPR029045">
    <property type="entry name" value="ClpP/crotonase-like_dom_sf"/>
</dbReference>
<dbReference type="PANTHER" id="PTHR11941:SF171">
    <property type="entry name" value="SD19268P"/>
    <property type="match status" value="1"/>
</dbReference>
<evidence type="ECO:0000256" key="2">
    <source>
        <dbReference type="ARBA" id="ARBA00005254"/>
    </source>
</evidence>
<dbReference type="Proteomes" id="UP000187203">
    <property type="component" value="Unassembled WGS sequence"/>
</dbReference>
<dbReference type="AlphaFoldDB" id="A0A1R3KAA6"/>
<protein>
    <recommendedName>
        <fullName evidence="14">TF-B3 domain-containing protein</fullName>
    </recommendedName>
</protein>
<dbReference type="Pfam" id="PF00378">
    <property type="entry name" value="ECH_1"/>
    <property type="match status" value="1"/>
</dbReference>
<proteinExistence type="inferred from homology"/>
<dbReference type="SUPFAM" id="SSF54171">
    <property type="entry name" value="DNA-binding domain"/>
    <property type="match status" value="1"/>
</dbReference>
<dbReference type="SUPFAM" id="SSF101936">
    <property type="entry name" value="DNA-binding pseudobarrel domain"/>
    <property type="match status" value="1"/>
</dbReference>
<keyword evidence="5" id="KW-0238">DNA-binding</keyword>
<evidence type="ECO:0000256" key="3">
    <source>
        <dbReference type="ARBA" id="ARBA00009089"/>
    </source>
</evidence>
<dbReference type="InterPro" id="IPR003340">
    <property type="entry name" value="B3_DNA-bd"/>
</dbReference>
<dbReference type="GO" id="GO:0005739">
    <property type="term" value="C:mitochondrion"/>
    <property type="evidence" value="ECO:0007669"/>
    <property type="project" value="TreeGrafter"/>
</dbReference>
<dbReference type="GO" id="GO:0003677">
    <property type="term" value="F:DNA binding"/>
    <property type="evidence" value="ECO:0007669"/>
    <property type="project" value="UniProtKB-KW"/>
</dbReference>
<name>A0A1R3KAA6_9ROSI</name>
<dbReference type="Pfam" id="PF02362">
    <property type="entry name" value="B3"/>
    <property type="match status" value="1"/>
</dbReference>
<dbReference type="Gene3D" id="3.90.226.10">
    <property type="entry name" value="2-enoyl-CoA Hydratase, Chain A, domain 1"/>
    <property type="match status" value="1"/>
</dbReference>
<comment type="subcellular location">
    <subcellularLocation>
        <location evidence="1">Nucleus</location>
    </subcellularLocation>
</comment>